<organism evidence="3 4">
    <name type="scientific">Acropora cervicornis</name>
    <name type="common">Staghorn coral</name>
    <dbReference type="NCBI Taxonomy" id="6130"/>
    <lineage>
        <taxon>Eukaryota</taxon>
        <taxon>Metazoa</taxon>
        <taxon>Cnidaria</taxon>
        <taxon>Anthozoa</taxon>
        <taxon>Hexacorallia</taxon>
        <taxon>Scleractinia</taxon>
        <taxon>Astrocoeniina</taxon>
        <taxon>Acroporidae</taxon>
        <taxon>Acropora</taxon>
    </lineage>
</organism>
<dbReference type="Proteomes" id="UP001249851">
    <property type="component" value="Unassembled WGS sequence"/>
</dbReference>
<dbReference type="PANTHER" id="PTHR46370">
    <property type="entry name" value="GPALPP MOTIFS-CONTAINING PROTEIN 1"/>
    <property type="match status" value="1"/>
</dbReference>
<evidence type="ECO:0000256" key="1">
    <source>
        <dbReference type="SAM" id="MobiDB-lite"/>
    </source>
</evidence>
<dbReference type="Pfam" id="PF12572">
    <property type="entry name" value="DUF3752"/>
    <property type="match status" value="1"/>
</dbReference>
<keyword evidence="4" id="KW-1185">Reference proteome</keyword>
<feature type="compositionally biased region" description="Basic and acidic residues" evidence="1">
    <location>
        <begin position="17"/>
        <end position="46"/>
    </location>
</feature>
<reference evidence="3" key="2">
    <citation type="journal article" date="2023" name="Science">
        <title>Genomic signatures of disease resistance in endangered staghorn corals.</title>
        <authorList>
            <person name="Vollmer S.V."/>
            <person name="Selwyn J.D."/>
            <person name="Despard B.A."/>
            <person name="Roesel C.L."/>
        </authorList>
    </citation>
    <scope>NUCLEOTIDE SEQUENCE</scope>
    <source>
        <strain evidence="3">K2</strain>
    </source>
</reference>
<feature type="compositionally biased region" description="Basic and acidic residues" evidence="1">
    <location>
        <begin position="186"/>
        <end position="204"/>
    </location>
</feature>
<proteinExistence type="predicted"/>
<feature type="domain" description="DUF3752" evidence="2">
    <location>
        <begin position="164"/>
        <end position="294"/>
    </location>
</feature>
<feature type="compositionally biased region" description="Basic and acidic residues" evidence="1">
    <location>
        <begin position="235"/>
        <end position="290"/>
    </location>
</feature>
<dbReference type="InterPro" id="IPR022226">
    <property type="entry name" value="DUF3752"/>
</dbReference>
<evidence type="ECO:0000313" key="4">
    <source>
        <dbReference type="Proteomes" id="UP001249851"/>
    </source>
</evidence>
<dbReference type="InterPro" id="IPR046331">
    <property type="entry name" value="GPAM1-like"/>
</dbReference>
<gene>
    <name evidence="3" type="ORF">P5673_001603</name>
</gene>
<name>A0AAD9R6Q6_ACRCE</name>
<reference evidence="3" key="1">
    <citation type="journal article" date="2023" name="G3 (Bethesda)">
        <title>Whole genome assembly and annotation of the endangered Caribbean coral Acropora cervicornis.</title>
        <authorList>
            <person name="Selwyn J.D."/>
            <person name="Vollmer S.V."/>
        </authorList>
    </citation>
    <scope>NUCLEOTIDE SEQUENCE</scope>
    <source>
        <strain evidence="3">K2</strain>
    </source>
</reference>
<sequence>MDIGPVLPPHLAQKSKQLREQESTKDEEKVQGITENEKYLEKRDEEKSDEDESYGPALPPGFPKREGHCSNSRIIGPMRPQFSEHHVAPIKVSENSGSEEDDDIIGPSLPFNIDTDADLERTKMDIEARNRAQKDRLSGKTDTKPKRETWMTELPADLSKNFGLGPRKFRNRAVELGDQSVWTDTPADKARKSKEGDRSLKRGTDDDEPIRSSWELARDKEMGNQVENYNKRHRGESLMDMHSKKLEKQKDKDKDKPPERRPFDRDKDLNLPRMSDDQKKSVIKKSKELGSRFQHPKSGSSYL</sequence>
<dbReference type="EMBL" id="JARQWQ010000002">
    <property type="protein sequence ID" value="KAK2573895.1"/>
    <property type="molecule type" value="Genomic_DNA"/>
</dbReference>
<dbReference type="AlphaFoldDB" id="A0AAD9R6Q6"/>
<feature type="region of interest" description="Disordered" evidence="1">
    <location>
        <begin position="1"/>
        <end position="303"/>
    </location>
</feature>
<feature type="compositionally biased region" description="Basic and acidic residues" evidence="1">
    <location>
        <begin position="118"/>
        <end position="150"/>
    </location>
</feature>
<protein>
    <submittedName>
        <fullName evidence="3">GPALPP motifs-containing protein 1</fullName>
    </submittedName>
</protein>
<dbReference type="PANTHER" id="PTHR46370:SF1">
    <property type="entry name" value="GPALPP MOTIFS-CONTAINING PROTEIN 1"/>
    <property type="match status" value="1"/>
</dbReference>
<accession>A0AAD9R6Q6</accession>
<comment type="caution">
    <text evidence="3">The sequence shown here is derived from an EMBL/GenBank/DDBJ whole genome shotgun (WGS) entry which is preliminary data.</text>
</comment>
<evidence type="ECO:0000259" key="2">
    <source>
        <dbReference type="Pfam" id="PF12572"/>
    </source>
</evidence>
<evidence type="ECO:0000313" key="3">
    <source>
        <dbReference type="EMBL" id="KAK2573895.1"/>
    </source>
</evidence>